<gene>
    <name evidence="12" type="ORF">FN846DRAFT_962118</name>
</gene>
<evidence type="ECO:0000256" key="4">
    <source>
        <dbReference type="ARBA" id="ARBA00022676"/>
    </source>
</evidence>
<dbReference type="Proteomes" id="UP000326924">
    <property type="component" value="Unassembled WGS sequence"/>
</dbReference>
<feature type="region of interest" description="Disordered" evidence="9">
    <location>
        <begin position="297"/>
        <end position="321"/>
    </location>
</feature>
<feature type="transmembrane region" description="Helical" evidence="10">
    <location>
        <begin position="1023"/>
        <end position="1045"/>
    </location>
</feature>
<feature type="transmembrane region" description="Helical" evidence="10">
    <location>
        <begin position="1057"/>
        <end position="1078"/>
    </location>
</feature>
<dbReference type="GO" id="GO:0030428">
    <property type="term" value="C:cell septum"/>
    <property type="evidence" value="ECO:0007669"/>
    <property type="project" value="TreeGrafter"/>
</dbReference>
<evidence type="ECO:0000313" key="13">
    <source>
        <dbReference type="Proteomes" id="UP000326924"/>
    </source>
</evidence>
<keyword evidence="13" id="KW-1185">Reference proteome</keyword>
<name>A0A5J5EP87_9PEZI</name>
<accession>A0A5J5EP87</accession>
<dbReference type="InterPro" id="IPR013616">
    <property type="entry name" value="Chitin_synth_N"/>
</dbReference>
<evidence type="ECO:0000256" key="9">
    <source>
        <dbReference type="SAM" id="MobiDB-lite"/>
    </source>
</evidence>
<dbReference type="GO" id="GO:0005886">
    <property type="term" value="C:plasma membrane"/>
    <property type="evidence" value="ECO:0007669"/>
    <property type="project" value="UniProtKB-SubCell"/>
</dbReference>
<reference evidence="12 13" key="1">
    <citation type="submission" date="2019-09" db="EMBL/GenBank/DDBJ databases">
        <title>Draft genome of the ectomycorrhizal ascomycete Sphaerosporella brunnea.</title>
        <authorList>
            <consortium name="DOE Joint Genome Institute"/>
            <person name="Benucci G.M."/>
            <person name="Marozzi G."/>
            <person name="Antonielli L."/>
            <person name="Sanchez S."/>
            <person name="Marco P."/>
            <person name="Wang X."/>
            <person name="Falini L.B."/>
            <person name="Barry K."/>
            <person name="Haridas S."/>
            <person name="Lipzen A."/>
            <person name="Labutti K."/>
            <person name="Grigoriev I.V."/>
            <person name="Murat C."/>
            <person name="Martin F."/>
            <person name="Albertini E."/>
            <person name="Donnini D."/>
            <person name="Bonito G."/>
        </authorList>
    </citation>
    <scope>NUCLEOTIDE SEQUENCE [LARGE SCALE GENOMIC DNA]</scope>
    <source>
        <strain evidence="12 13">Sb_GMNB300</strain>
    </source>
</reference>
<keyword evidence="3" id="KW-1003">Cell membrane</keyword>
<comment type="caution">
    <text evidence="12">The sequence shown here is derived from an EMBL/GenBank/DDBJ whole genome shotgun (WGS) entry which is preliminary data.</text>
</comment>
<protein>
    <recommendedName>
        <fullName evidence="2">chitin synthase</fullName>
        <ecNumber evidence="2">2.4.1.16</ecNumber>
    </recommendedName>
</protein>
<organism evidence="12 13">
    <name type="scientific">Sphaerosporella brunnea</name>
    <dbReference type="NCBI Taxonomy" id="1250544"/>
    <lineage>
        <taxon>Eukaryota</taxon>
        <taxon>Fungi</taxon>
        <taxon>Dikarya</taxon>
        <taxon>Ascomycota</taxon>
        <taxon>Pezizomycotina</taxon>
        <taxon>Pezizomycetes</taxon>
        <taxon>Pezizales</taxon>
        <taxon>Pyronemataceae</taxon>
        <taxon>Sphaerosporella</taxon>
    </lineage>
</organism>
<dbReference type="InParanoid" id="A0A5J5EP87"/>
<proteinExistence type="predicted"/>
<dbReference type="FunCoup" id="A0A5J5EP87">
    <property type="interactions" value="68"/>
</dbReference>
<dbReference type="Pfam" id="PF08407">
    <property type="entry name" value="Chitin_synth_1N"/>
    <property type="match status" value="1"/>
</dbReference>
<evidence type="ECO:0000259" key="11">
    <source>
        <dbReference type="Pfam" id="PF08407"/>
    </source>
</evidence>
<dbReference type="SUPFAM" id="SSF53448">
    <property type="entry name" value="Nucleotide-diphospho-sugar transferases"/>
    <property type="match status" value="1"/>
</dbReference>
<dbReference type="Pfam" id="PF01644">
    <property type="entry name" value="Chitin_synth_1"/>
    <property type="match status" value="1"/>
</dbReference>
<dbReference type="CDD" id="cd04190">
    <property type="entry name" value="Chitin_synth_C"/>
    <property type="match status" value="1"/>
</dbReference>
<evidence type="ECO:0000256" key="2">
    <source>
        <dbReference type="ARBA" id="ARBA00012543"/>
    </source>
</evidence>
<evidence type="ECO:0000256" key="7">
    <source>
        <dbReference type="ARBA" id="ARBA00022989"/>
    </source>
</evidence>
<keyword evidence="5" id="KW-0808">Transferase</keyword>
<keyword evidence="6 10" id="KW-0812">Transmembrane</keyword>
<keyword evidence="4" id="KW-0328">Glycosyltransferase</keyword>
<evidence type="ECO:0000256" key="6">
    <source>
        <dbReference type="ARBA" id="ARBA00022692"/>
    </source>
</evidence>
<evidence type="ECO:0000256" key="10">
    <source>
        <dbReference type="SAM" id="Phobius"/>
    </source>
</evidence>
<dbReference type="PANTHER" id="PTHR22914">
    <property type="entry name" value="CHITIN SYNTHASE"/>
    <property type="match status" value="1"/>
</dbReference>
<evidence type="ECO:0000256" key="3">
    <source>
        <dbReference type="ARBA" id="ARBA00022475"/>
    </source>
</evidence>
<dbReference type="InterPro" id="IPR004835">
    <property type="entry name" value="Chitin_synth"/>
</dbReference>
<feature type="domain" description="Chitin synthase N-terminal" evidence="11">
    <location>
        <begin position="356"/>
        <end position="423"/>
    </location>
</feature>
<sequence length="1121" mass="125500">MERPPGYSAPPGYDEDDDASAPLYSGSGQSQRLLPDEPTYRTPNVLQRTYQPLATNMPSVSDLSARFEQMSNASSDLGYRQSPVLTGYAPSARRDYAPSPSPSPARFHERTGSSPQFRSYSPATTRTESRMYAPSSQGGGIDTEPPMQYPASSATRSNLDPYEQASVGGSNFEPAGSWAPSRQSARDYENWHRPPPQSMSYEPTDLNGGPRPGTASSMRSRLRSKSAASVTSSRRPLPPAPYRNSVQSEKTVVPMDQDYGYTDDDDSAYAPRRASLDLSERTQSFSQASFSANSFSAKSLESDLTARNGSDEPDDEELDPEKAAAGRLTRAKGEHFGPAPQAPQARRGLNRQALMTKKMVKLINGELILDCKIPTILYSFLPRRDAKEFTHMRYTAVTCDPDDFVKRGYMLRQNMDPTRRETELFICITMYNEDEQCFTRTMHGVMRNIAHFCSRTKSRTWGKDGWHKIVVCIIADGRKKVHPRVLDALAALGVYQAGIAKNLVNGRPVTAHVYEYTTQVSLDSDLKFKGAEKGIVPVQMIFCLKEQNAKKLNSHRWFFNAFGASLSPNVCILLDVGTKPGNDSLYHLWKAFDRDSEVGGACGEIKAMKGRGGVGLLSPLVASQNFEYKMSNILDKPLESVFGYITVLPGALSAYRYHALQNDENNCGPLAQYFKGETLHGNDADVFTANMYLAEDRILCWELVAKKSERWVLKYVRSATGETDVPDSVPEFVSQRRRWLNGAFFAALYSLVHFKQVWATDHTVLRKVLLHLEFIYQFISLLFTFFSLANFYLMFYFIAGSLSDARLDPFGHGWGGRIFVALRFLCVLLICTQFILCMGNRPQGAKRMFTTSMVLYAVIMAYTTFCSCYIVIKSFTGSIGGQKTELKLGNNLFTNLIVSTGSTIGVYFLMSFLYFDPWHMFTSSFQYFMMLPSYICTLQVYAFCNTHDVSWGTKGDNTMSVDLGAAVATKNGAVELEMPSEQLDIDSGYDEALRNLRDRLEVEKTPITEEQIKEDYYRAVRTYVVVVWMVANAVLAMIVTEVYGINDVGGNGYLKFTLWSIAVLALYRMIGSTAYLVIQGIHGFVEGKVKLEPERIKERWTQPAWRRRLGLRGPGAITSKV</sequence>
<feature type="region of interest" description="Disordered" evidence="9">
    <location>
        <begin position="72"/>
        <end position="268"/>
    </location>
</feature>
<evidence type="ECO:0000256" key="8">
    <source>
        <dbReference type="ARBA" id="ARBA00023136"/>
    </source>
</evidence>
<feature type="transmembrane region" description="Helical" evidence="10">
    <location>
        <begin position="892"/>
        <end position="915"/>
    </location>
</feature>
<dbReference type="EMBL" id="VXIS01000181">
    <property type="protein sequence ID" value="KAA8898647.1"/>
    <property type="molecule type" value="Genomic_DNA"/>
</dbReference>
<feature type="transmembrane region" description="Helical" evidence="10">
    <location>
        <begin position="849"/>
        <end position="872"/>
    </location>
</feature>
<keyword evidence="8 10" id="KW-0472">Membrane</keyword>
<dbReference type="EC" id="2.4.1.16" evidence="2"/>
<comment type="subcellular location">
    <subcellularLocation>
        <location evidence="1">Cell membrane</location>
        <topology evidence="1">Multi-pass membrane protein</topology>
    </subcellularLocation>
</comment>
<feature type="transmembrane region" description="Helical" evidence="10">
    <location>
        <begin position="818"/>
        <end position="837"/>
    </location>
</feature>
<dbReference type="GO" id="GO:0004100">
    <property type="term" value="F:chitin synthase activity"/>
    <property type="evidence" value="ECO:0007669"/>
    <property type="project" value="UniProtKB-EC"/>
</dbReference>
<evidence type="ECO:0000313" key="12">
    <source>
        <dbReference type="EMBL" id="KAA8898647.1"/>
    </source>
</evidence>
<feature type="region of interest" description="Disordered" evidence="9">
    <location>
        <begin position="1"/>
        <end position="44"/>
    </location>
</feature>
<feature type="transmembrane region" description="Helical" evidence="10">
    <location>
        <begin position="774"/>
        <end position="798"/>
    </location>
</feature>
<evidence type="ECO:0000256" key="5">
    <source>
        <dbReference type="ARBA" id="ARBA00022679"/>
    </source>
</evidence>
<dbReference type="InterPro" id="IPR029044">
    <property type="entry name" value="Nucleotide-diphossugar_trans"/>
</dbReference>
<feature type="compositionally biased region" description="Polar residues" evidence="9">
    <location>
        <begin position="112"/>
        <end position="126"/>
    </location>
</feature>
<dbReference type="GO" id="GO:0006031">
    <property type="term" value="P:chitin biosynthetic process"/>
    <property type="evidence" value="ECO:0007669"/>
    <property type="project" value="TreeGrafter"/>
</dbReference>
<dbReference type="AlphaFoldDB" id="A0A5J5EP87"/>
<evidence type="ECO:0000256" key="1">
    <source>
        <dbReference type="ARBA" id="ARBA00004651"/>
    </source>
</evidence>
<keyword evidence="7 10" id="KW-1133">Transmembrane helix</keyword>
<dbReference type="PANTHER" id="PTHR22914:SF38">
    <property type="entry name" value="CHITIN SYNTHASE 2"/>
    <property type="match status" value="1"/>
</dbReference>
<dbReference type="OrthoDB" id="26569at2759"/>